<dbReference type="PATRIC" id="fig|573060.9.peg.108"/>
<dbReference type="InterPro" id="IPR005158">
    <property type="entry name" value="BTAD"/>
</dbReference>
<evidence type="ECO:0000313" key="2">
    <source>
        <dbReference type="EMBL" id="EER57636.1"/>
    </source>
</evidence>
<feature type="non-terminal residue" evidence="2">
    <location>
        <position position="1"/>
    </location>
</feature>
<protein>
    <submittedName>
        <fullName evidence="2">Peptidase M48, Ste24p</fullName>
    </submittedName>
</protein>
<feature type="domain" description="Bacterial transcriptional activator" evidence="1">
    <location>
        <begin position="40"/>
        <end position="89"/>
    </location>
</feature>
<dbReference type="EMBL" id="ACQT01000564">
    <property type="protein sequence ID" value="EER57636.1"/>
    <property type="molecule type" value="Genomic_DNA"/>
</dbReference>
<evidence type="ECO:0000259" key="1">
    <source>
        <dbReference type="Pfam" id="PF03704"/>
    </source>
</evidence>
<name>C5TD10_ACIDE</name>
<dbReference type="Gene3D" id="1.25.40.10">
    <property type="entry name" value="Tetratricopeptide repeat domain"/>
    <property type="match status" value="1"/>
</dbReference>
<sequence length="149" mass="16179">DAAALRQSQRLAAEIELAAGQPEAALQRLPQGTGRPELVLRTQALLRVGRAAEVTSALQTWVANHPHDATVWQQLASAWQAQGQPLRAVRAEAESHAARYDYAAAVDRFKAGQDLARKSGSAADYIEASIIDTRLRAMESLLKEQAAER</sequence>
<evidence type="ECO:0000313" key="3">
    <source>
        <dbReference type="Proteomes" id="UP000003856"/>
    </source>
</evidence>
<gene>
    <name evidence="2" type="ORF">AcdelDRAFT_4791</name>
</gene>
<dbReference type="InterPro" id="IPR011990">
    <property type="entry name" value="TPR-like_helical_dom_sf"/>
</dbReference>
<dbReference type="RefSeq" id="WP_005801691.1">
    <property type="nucleotide sequence ID" value="NZ_ACQT01000564.1"/>
</dbReference>
<dbReference type="SUPFAM" id="SSF48452">
    <property type="entry name" value="TPR-like"/>
    <property type="match status" value="1"/>
</dbReference>
<accession>C5TD10</accession>
<proteinExistence type="predicted"/>
<reference evidence="2 3" key="1">
    <citation type="submission" date="2009-05" db="EMBL/GenBank/DDBJ databases">
        <title>The draft genome of Acidovorax delafieldii 2AN.</title>
        <authorList>
            <consortium name="US DOE Joint Genome Institute (JGI-PGF)"/>
            <person name="Lucas S."/>
            <person name="Copeland A."/>
            <person name="Lapidus A."/>
            <person name="Glavina del Rio T."/>
            <person name="Tice H."/>
            <person name="Bruce D."/>
            <person name="Goodwin L."/>
            <person name="Pitluck S."/>
            <person name="Larimer F."/>
            <person name="Land M.L."/>
            <person name="Hauser L."/>
            <person name="Shelobolina E.S."/>
            <person name="Picardal F."/>
            <person name="Roden E."/>
            <person name="Emerson D."/>
        </authorList>
    </citation>
    <scope>NUCLEOTIDE SEQUENCE [LARGE SCALE GENOMIC DNA]</scope>
    <source>
        <strain evidence="2 3">2AN</strain>
    </source>
</reference>
<dbReference type="Pfam" id="PF03704">
    <property type="entry name" value="BTAD"/>
    <property type="match status" value="1"/>
</dbReference>
<organism evidence="2 3">
    <name type="scientific">Acidovorax delafieldii 2AN</name>
    <dbReference type="NCBI Taxonomy" id="573060"/>
    <lineage>
        <taxon>Bacteria</taxon>
        <taxon>Pseudomonadati</taxon>
        <taxon>Pseudomonadota</taxon>
        <taxon>Betaproteobacteria</taxon>
        <taxon>Burkholderiales</taxon>
        <taxon>Comamonadaceae</taxon>
        <taxon>Acidovorax</taxon>
    </lineage>
</organism>
<comment type="caution">
    <text evidence="2">The sequence shown here is derived from an EMBL/GenBank/DDBJ whole genome shotgun (WGS) entry which is preliminary data.</text>
</comment>
<keyword evidence="3" id="KW-1185">Reference proteome</keyword>
<dbReference type="AlphaFoldDB" id="C5TD10"/>
<dbReference type="Proteomes" id="UP000003856">
    <property type="component" value="Unassembled WGS sequence"/>
</dbReference>